<gene>
    <name evidence="3" type="ORF">DFQ01_11521</name>
</gene>
<reference evidence="3 4" key="1">
    <citation type="submission" date="2018-05" db="EMBL/GenBank/DDBJ databases">
        <title>Genomic Encyclopedia of Type Strains, Phase III (KMG-III): the genomes of soil and plant-associated and newly described type strains.</title>
        <authorList>
            <person name="Whitman W."/>
        </authorList>
    </citation>
    <scope>NUCLEOTIDE SEQUENCE [LARGE SCALE GENOMIC DNA]</scope>
    <source>
        <strain evidence="3 4">CECT 5696</strain>
    </source>
</reference>
<evidence type="ECO:0000256" key="2">
    <source>
        <dbReference type="SAM" id="Phobius"/>
    </source>
</evidence>
<dbReference type="RefSeq" id="WP_110045311.1">
    <property type="nucleotide sequence ID" value="NZ_CP054612.1"/>
</dbReference>
<dbReference type="AlphaFoldDB" id="A0A2V2YRR8"/>
<keyword evidence="2" id="KW-0472">Membrane</keyword>
<feature type="transmembrane region" description="Helical" evidence="2">
    <location>
        <begin position="184"/>
        <end position="203"/>
    </location>
</feature>
<sequence length="206" mass="22648">MAITNAFRNAVATGNVIGIRIMMKDSLLVDPTFTEFSEMERYTRNMRGLYDDHDGQDPENKSAWDDDYMNKLKVQVVENFSHERLRHLKEVVNYLRPVQVPLRAQSSVSTGNNRGADSRRIDDSNSGDYPFRESSSRPSQPWRPSPQQRMVSRNNQLRIPRIAAGAVAGGVVVGTATVVAGGSFVAGAAAGAVIVGAVVWAATNRR</sequence>
<dbReference type="OrthoDB" id="2062607at2"/>
<dbReference type="EMBL" id="QGTQ01000015">
    <property type="protein sequence ID" value="PWV99305.1"/>
    <property type="molecule type" value="Genomic_DNA"/>
</dbReference>
<proteinExistence type="predicted"/>
<keyword evidence="2" id="KW-0812">Transmembrane</keyword>
<evidence type="ECO:0000313" key="4">
    <source>
        <dbReference type="Proteomes" id="UP000246635"/>
    </source>
</evidence>
<feature type="compositionally biased region" description="Low complexity" evidence="1">
    <location>
        <begin position="136"/>
        <end position="149"/>
    </location>
</feature>
<protein>
    <submittedName>
        <fullName evidence="3">Uncharacterized protein</fullName>
    </submittedName>
</protein>
<feature type="transmembrane region" description="Helical" evidence="2">
    <location>
        <begin position="159"/>
        <end position="178"/>
    </location>
</feature>
<evidence type="ECO:0000313" key="3">
    <source>
        <dbReference type="EMBL" id="PWV99305.1"/>
    </source>
</evidence>
<keyword evidence="4" id="KW-1185">Reference proteome</keyword>
<dbReference type="Proteomes" id="UP000246635">
    <property type="component" value="Unassembled WGS sequence"/>
</dbReference>
<evidence type="ECO:0000256" key="1">
    <source>
        <dbReference type="SAM" id="MobiDB-lite"/>
    </source>
</evidence>
<comment type="caution">
    <text evidence="3">The sequence shown here is derived from an EMBL/GenBank/DDBJ whole genome shotgun (WGS) entry which is preliminary data.</text>
</comment>
<name>A0A2V2YRR8_9BACL</name>
<feature type="compositionally biased region" description="Polar residues" evidence="1">
    <location>
        <begin position="105"/>
        <end position="115"/>
    </location>
</feature>
<accession>A0A2V2YRR8</accession>
<organism evidence="3 4">
    <name type="scientific">Paenibacillus cellulosilyticus</name>
    <dbReference type="NCBI Taxonomy" id="375489"/>
    <lineage>
        <taxon>Bacteria</taxon>
        <taxon>Bacillati</taxon>
        <taxon>Bacillota</taxon>
        <taxon>Bacilli</taxon>
        <taxon>Bacillales</taxon>
        <taxon>Paenibacillaceae</taxon>
        <taxon>Paenibacillus</taxon>
    </lineage>
</organism>
<feature type="region of interest" description="Disordered" evidence="1">
    <location>
        <begin position="105"/>
        <end position="151"/>
    </location>
</feature>
<keyword evidence="2" id="KW-1133">Transmembrane helix</keyword>